<dbReference type="Proteomes" id="UP001482513">
    <property type="component" value="Unassembled WGS sequence"/>
</dbReference>
<dbReference type="Pfam" id="PF05685">
    <property type="entry name" value="Uma2"/>
    <property type="match status" value="1"/>
</dbReference>
<dbReference type="SUPFAM" id="SSF52980">
    <property type="entry name" value="Restriction endonuclease-like"/>
    <property type="match status" value="1"/>
</dbReference>
<keyword evidence="3" id="KW-1185">Reference proteome</keyword>
<comment type="caution">
    <text evidence="2">The sequence shown here is derived from an EMBL/GenBank/DDBJ whole genome shotgun (WGS) entry which is preliminary data.</text>
</comment>
<keyword evidence="2" id="KW-0378">Hydrolase</keyword>
<dbReference type="InterPro" id="IPR008538">
    <property type="entry name" value="Uma2"/>
</dbReference>
<dbReference type="PANTHER" id="PTHR34107:SF2">
    <property type="entry name" value="SLL0888 PROTEIN"/>
    <property type="match status" value="1"/>
</dbReference>
<proteinExistence type="predicted"/>
<dbReference type="InterPro" id="IPR011335">
    <property type="entry name" value="Restrct_endonuc-II-like"/>
</dbReference>
<feature type="domain" description="Putative restriction endonuclease" evidence="1">
    <location>
        <begin position="12"/>
        <end position="195"/>
    </location>
</feature>
<reference evidence="2 3" key="1">
    <citation type="submission" date="2022-04" db="EMBL/GenBank/DDBJ databases">
        <title>Positive selection, recombination, and allopatry shape intraspecific diversity of widespread and dominant cyanobacteria.</title>
        <authorList>
            <person name="Wei J."/>
            <person name="Shu W."/>
            <person name="Hu C."/>
        </authorList>
    </citation>
    <scope>NUCLEOTIDE SEQUENCE [LARGE SCALE GENOMIC DNA]</scope>
    <source>
        <strain evidence="2 3">DQ-A4</strain>
    </source>
</reference>
<gene>
    <name evidence="2" type="ORF">NC992_04185</name>
</gene>
<dbReference type="RefSeq" id="WP_190694433.1">
    <property type="nucleotide sequence ID" value="NZ_JAMPKX010000001.1"/>
</dbReference>
<dbReference type="EMBL" id="JAMPKX010000001">
    <property type="protein sequence ID" value="MEP0946065.1"/>
    <property type="molecule type" value="Genomic_DNA"/>
</dbReference>
<keyword evidence="2" id="KW-0255">Endonuclease</keyword>
<organism evidence="2 3">
    <name type="scientific">Leptolyngbya subtilissima DQ-A4</name>
    <dbReference type="NCBI Taxonomy" id="2933933"/>
    <lineage>
        <taxon>Bacteria</taxon>
        <taxon>Bacillati</taxon>
        <taxon>Cyanobacteriota</taxon>
        <taxon>Cyanophyceae</taxon>
        <taxon>Leptolyngbyales</taxon>
        <taxon>Leptolyngbyaceae</taxon>
        <taxon>Leptolyngbya group</taxon>
        <taxon>Leptolyngbya</taxon>
    </lineage>
</organism>
<dbReference type="InterPro" id="IPR012296">
    <property type="entry name" value="Nuclease_put_TT1808"/>
</dbReference>
<evidence type="ECO:0000313" key="3">
    <source>
        <dbReference type="Proteomes" id="UP001482513"/>
    </source>
</evidence>
<dbReference type="Gene3D" id="3.90.1570.10">
    <property type="entry name" value="tt1808, chain A"/>
    <property type="match status" value="1"/>
</dbReference>
<name>A0ABV0JZV5_9CYAN</name>
<accession>A0ABV0JZV5</accession>
<sequence>MVQATAQPLSFEDFIDQYPCDGGRYELIEGEVVEVRPTGAHEDIGGFIALKLGVLIDQLGLPLMIPRTCVVKPLRPNAGYIPDVAVLDRTQLQHEPLWEKSSTVCNGATVKLVVEVVSTNWRDDYGLKLADYEAMGIAEYWIVDFRALGAARVIGQPKQPTITLCTLGTDGYQLERFTGNDLLVSPTFAALRLTAQDIFRAGAG</sequence>
<dbReference type="PANTHER" id="PTHR34107">
    <property type="entry name" value="SLL0198 PROTEIN-RELATED"/>
    <property type="match status" value="1"/>
</dbReference>
<evidence type="ECO:0000259" key="1">
    <source>
        <dbReference type="Pfam" id="PF05685"/>
    </source>
</evidence>
<protein>
    <submittedName>
        <fullName evidence="2">Uma2 family endonuclease</fullName>
    </submittedName>
</protein>
<dbReference type="GO" id="GO:0004519">
    <property type="term" value="F:endonuclease activity"/>
    <property type="evidence" value="ECO:0007669"/>
    <property type="project" value="UniProtKB-KW"/>
</dbReference>
<dbReference type="CDD" id="cd06260">
    <property type="entry name" value="DUF820-like"/>
    <property type="match status" value="1"/>
</dbReference>
<evidence type="ECO:0000313" key="2">
    <source>
        <dbReference type="EMBL" id="MEP0946065.1"/>
    </source>
</evidence>
<keyword evidence="2" id="KW-0540">Nuclease</keyword>